<comment type="subcellular location">
    <subcellularLocation>
        <location evidence="1">Cell membrane</location>
        <topology evidence="1">Multi-pass membrane protein</topology>
    </subcellularLocation>
</comment>
<keyword evidence="4 7" id="KW-1133">Transmembrane helix</keyword>
<dbReference type="InterPro" id="IPR036259">
    <property type="entry name" value="MFS_trans_sf"/>
</dbReference>
<evidence type="ECO:0000256" key="3">
    <source>
        <dbReference type="ARBA" id="ARBA00022692"/>
    </source>
</evidence>
<evidence type="ECO:0000256" key="1">
    <source>
        <dbReference type="ARBA" id="ARBA00004651"/>
    </source>
</evidence>
<dbReference type="InterPro" id="IPR020846">
    <property type="entry name" value="MFS_dom"/>
</dbReference>
<dbReference type="Pfam" id="PF07690">
    <property type="entry name" value="MFS_1"/>
    <property type="match status" value="1"/>
</dbReference>
<keyword evidence="2" id="KW-1003">Cell membrane</keyword>
<feature type="transmembrane region" description="Helical" evidence="7">
    <location>
        <begin position="374"/>
        <end position="392"/>
    </location>
</feature>
<evidence type="ECO:0000256" key="5">
    <source>
        <dbReference type="ARBA" id="ARBA00023136"/>
    </source>
</evidence>
<feature type="transmembrane region" description="Helical" evidence="7">
    <location>
        <begin position="57"/>
        <end position="81"/>
    </location>
</feature>
<dbReference type="PANTHER" id="PTHR43124:SF3">
    <property type="entry name" value="CHLORAMPHENICOL EFFLUX PUMP RV0191"/>
    <property type="match status" value="1"/>
</dbReference>
<dbReference type="RefSeq" id="WP_344534477.1">
    <property type="nucleotide sequence ID" value="NZ_BAAAPE010000022.1"/>
</dbReference>
<feature type="transmembrane region" description="Helical" evidence="7">
    <location>
        <begin position="284"/>
        <end position="303"/>
    </location>
</feature>
<feature type="transmembrane region" description="Helical" evidence="7">
    <location>
        <begin position="343"/>
        <end position="362"/>
    </location>
</feature>
<feature type="domain" description="Major facilitator superfamily (MFS) profile" evidence="8">
    <location>
        <begin position="23"/>
        <end position="396"/>
    </location>
</feature>
<accession>A0ABN2WWF1</accession>
<evidence type="ECO:0000313" key="10">
    <source>
        <dbReference type="Proteomes" id="UP001500016"/>
    </source>
</evidence>
<dbReference type="PANTHER" id="PTHR43124">
    <property type="entry name" value="PURINE EFFLUX PUMP PBUE"/>
    <property type="match status" value="1"/>
</dbReference>
<feature type="transmembrane region" description="Helical" evidence="7">
    <location>
        <begin position="88"/>
        <end position="107"/>
    </location>
</feature>
<proteinExistence type="predicted"/>
<feature type="transmembrane region" description="Helical" evidence="7">
    <location>
        <begin position="220"/>
        <end position="240"/>
    </location>
</feature>
<feature type="transmembrane region" description="Helical" evidence="7">
    <location>
        <begin position="177"/>
        <end position="200"/>
    </location>
</feature>
<dbReference type="InterPro" id="IPR050189">
    <property type="entry name" value="MFS_Efflux_Transporters"/>
</dbReference>
<evidence type="ECO:0000256" key="7">
    <source>
        <dbReference type="SAM" id="Phobius"/>
    </source>
</evidence>
<sequence>MSETTPDTRKAASRRASAREWFAVVSLTAATFSITATEMLPVGLLTPMSEGLGITEGVAGLTVTLVGVTAALAAPAVPLLLGRLDRRTALVLLMSLLTAANALSAAAPSLGVLLAARVAVGVALGGVWAVAASQAVRLVPAGSAGAAISAVFSGIGLASVLAVPAGTMLAELTDWRMAFTAATGLALSVTAALALLLPSLPPEAPVRPRELFRLFGNRRLRLGLVFLALLVTGHFAAYTYVRPVLEKVSGVAPGLIGVVLLAYGVAGIAGNFGAGAVATRAPRAVLLTLSAGIALATALLALGGGLTPFAVAVLLLWGVAYGGVSVSGQAWMLATAPGSREPAGALFASVFNACIALGAFTGGRVVDGAPLRTVLWLGAALAAVALVVMAVGGRTRGPGSGRTRHDGDAGAAGRRTGQDRESVVASLS</sequence>
<feature type="transmembrane region" description="Helical" evidence="7">
    <location>
        <begin position="252"/>
        <end position="272"/>
    </location>
</feature>
<dbReference type="EMBL" id="BAAAPE010000022">
    <property type="protein sequence ID" value="GAA2100367.1"/>
    <property type="molecule type" value="Genomic_DNA"/>
</dbReference>
<feature type="transmembrane region" description="Helical" evidence="7">
    <location>
        <begin position="309"/>
        <end position="331"/>
    </location>
</feature>
<dbReference type="SUPFAM" id="SSF103473">
    <property type="entry name" value="MFS general substrate transporter"/>
    <property type="match status" value="1"/>
</dbReference>
<dbReference type="PROSITE" id="PS50850">
    <property type="entry name" value="MFS"/>
    <property type="match status" value="1"/>
</dbReference>
<comment type="caution">
    <text evidence="9">The sequence shown here is derived from an EMBL/GenBank/DDBJ whole genome shotgun (WGS) entry which is preliminary data.</text>
</comment>
<organism evidence="9 10">
    <name type="scientific">Streptomyces albiaxialis</name>
    <dbReference type="NCBI Taxonomy" id="329523"/>
    <lineage>
        <taxon>Bacteria</taxon>
        <taxon>Bacillati</taxon>
        <taxon>Actinomycetota</taxon>
        <taxon>Actinomycetes</taxon>
        <taxon>Kitasatosporales</taxon>
        <taxon>Streptomycetaceae</taxon>
        <taxon>Streptomyces</taxon>
    </lineage>
</organism>
<keyword evidence="5 7" id="KW-0472">Membrane</keyword>
<evidence type="ECO:0000256" key="2">
    <source>
        <dbReference type="ARBA" id="ARBA00022475"/>
    </source>
</evidence>
<name>A0ABN2WWF1_9ACTN</name>
<feature type="region of interest" description="Disordered" evidence="6">
    <location>
        <begin position="395"/>
        <end position="428"/>
    </location>
</feature>
<dbReference type="Gene3D" id="1.20.1250.20">
    <property type="entry name" value="MFS general substrate transporter like domains"/>
    <property type="match status" value="1"/>
</dbReference>
<evidence type="ECO:0000259" key="8">
    <source>
        <dbReference type="PROSITE" id="PS50850"/>
    </source>
</evidence>
<reference evidence="9 10" key="1">
    <citation type="journal article" date="2019" name="Int. J. Syst. Evol. Microbiol.">
        <title>The Global Catalogue of Microorganisms (GCM) 10K type strain sequencing project: providing services to taxonomists for standard genome sequencing and annotation.</title>
        <authorList>
            <consortium name="The Broad Institute Genomics Platform"/>
            <consortium name="The Broad Institute Genome Sequencing Center for Infectious Disease"/>
            <person name="Wu L."/>
            <person name="Ma J."/>
        </authorList>
    </citation>
    <scope>NUCLEOTIDE SEQUENCE [LARGE SCALE GENOMIC DNA]</scope>
    <source>
        <strain evidence="9 10">JCM 15478</strain>
    </source>
</reference>
<dbReference type="Proteomes" id="UP001500016">
    <property type="component" value="Unassembled WGS sequence"/>
</dbReference>
<dbReference type="InterPro" id="IPR011701">
    <property type="entry name" value="MFS"/>
</dbReference>
<feature type="transmembrane region" description="Helical" evidence="7">
    <location>
        <begin position="21"/>
        <end position="45"/>
    </location>
</feature>
<keyword evidence="3 7" id="KW-0812">Transmembrane</keyword>
<evidence type="ECO:0000256" key="4">
    <source>
        <dbReference type="ARBA" id="ARBA00022989"/>
    </source>
</evidence>
<evidence type="ECO:0000256" key="6">
    <source>
        <dbReference type="SAM" id="MobiDB-lite"/>
    </source>
</evidence>
<protein>
    <submittedName>
        <fullName evidence="9">MFS transporter</fullName>
    </submittedName>
</protein>
<gene>
    <name evidence="9" type="ORF">GCM10009801_72870</name>
</gene>
<keyword evidence="10" id="KW-1185">Reference proteome</keyword>
<evidence type="ECO:0000313" key="9">
    <source>
        <dbReference type="EMBL" id="GAA2100367.1"/>
    </source>
</evidence>
<feature type="transmembrane region" description="Helical" evidence="7">
    <location>
        <begin position="113"/>
        <end position="132"/>
    </location>
</feature>
<dbReference type="CDD" id="cd17324">
    <property type="entry name" value="MFS_NepI_like"/>
    <property type="match status" value="1"/>
</dbReference>
<feature type="transmembrane region" description="Helical" evidence="7">
    <location>
        <begin position="144"/>
        <end position="165"/>
    </location>
</feature>